<dbReference type="AlphaFoldDB" id="A0A1I6YRT9"/>
<dbReference type="InterPro" id="IPR029021">
    <property type="entry name" value="Prot-tyrosine_phosphatase-like"/>
</dbReference>
<evidence type="ECO:0000313" key="2">
    <source>
        <dbReference type="Proteomes" id="UP000236454"/>
    </source>
</evidence>
<dbReference type="InterPro" id="IPR026893">
    <property type="entry name" value="Tyr/Ser_Pase_IphP-type"/>
</dbReference>
<reference evidence="1 2" key="1">
    <citation type="submission" date="2016-10" db="EMBL/GenBank/DDBJ databases">
        <authorList>
            <person name="de Groot N.N."/>
        </authorList>
    </citation>
    <scope>NUCLEOTIDE SEQUENCE [LARGE SCALE GENOMIC DNA]</scope>
    <source>
        <strain evidence="1 2">CGMCC 1.7005</strain>
    </source>
</reference>
<organism evidence="1 2">
    <name type="scientific">Lishizhenia tianjinensis</name>
    <dbReference type="NCBI Taxonomy" id="477690"/>
    <lineage>
        <taxon>Bacteria</taxon>
        <taxon>Pseudomonadati</taxon>
        <taxon>Bacteroidota</taxon>
        <taxon>Flavobacteriia</taxon>
        <taxon>Flavobacteriales</taxon>
        <taxon>Crocinitomicaceae</taxon>
        <taxon>Lishizhenia</taxon>
    </lineage>
</organism>
<dbReference type="PROSITE" id="PS51257">
    <property type="entry name" value="PROKAR_LIPOPROTEIN"/>
    <property type="match status" value="1"/>
</dbReference>
<dbReference type="Gene3D" id="3.90.190.10">
    <property type="entry name" value="Protein tyrosine phosphatase superfamily"/>
    <property type="match status" value="1"/>
</dbReference>
<protein>
    <submittedName>
        <fullName evidence="1">Protein-tyrosine phosphatase</fullName>
    </submittedName>
</protein>
<dbReference type="Proteomes" id="UP000236454">
    <property type="component" value="Unassembled WGS sequence"/>
</dbReference>
<dbReference type="RefSeq" id="WP_090247315.1">
    <property type="nucleotide sequence ID" value="NZ_FPAS01000001.1"/>
</dbReference>
<gene>
    <name evidence="1" type="ORF">SAMN05216474_1108</name>
</gene>
<proteinExistence type="predicted"/>
<dbReference type="GO" id="GO:0004721">
    <property type="term" value="F:phosphoprotein phosphatase activity"/>
    <property type="evidence" value="ECO:0007669"/>
    <property type="project" value="InterPro"/>
</dbReference>
<dbReference type="Pfam" id="PF13350">
    <property type="entry name" value="Y_phosphatase3"/>
    <property type="match status" value="1"/>
</dbReference>
<evidence type="ECO:0000313" key="1">
    <source>
        <dbReference type="EMBL" id="SFT52951.1"/>
    </source>
</evidence>
<accession>A0A1I6YRT9</accession>
<keyword evidence="2" id="KW-1185">Reference proteome</keyword>
<dbReference type="OrthoDB" id="1188001at2"/>
<name>A0A1I6YRT9_9FLAO</name>
<sequence length="293" mass="32278">MKILTGTQFGILAFSALTLFSCKKEEVTPTTDTDTYQSYEKHVELEGEDNMRDMGGYTGENGKRVLFRKLFRSGELSGLTENDKQIMLDLGIEQVIDLRTNTEINEHPDNLPTGVNSFHLPLIDEAPGSGSGTGGSYEDFIQAVISGQVDATEVMINSAYNTIDSIKIANWTTIFNHLEDNKVTLWHCTAGKDRAGMTAALVLSSLGVDRATIIEDFLASNDFLADYIEGTVAYMNAEYGNNAGEAMRPVLGVEIEYIEAFFTAIETNYGSVENFLNVLDVDIAKMQANFLEK</sequence>
<dbReference type="STRING" id="477690.SAMN05216474_1108"/>
<dbReference type="SUPFAM" id="SSF52799">
    <property type="entry name" value="(Phosphotyrosine protein) phosphatases II"/>
    <property type="match status" value="1"/>
</dbReference>
<dbReference type="EMBL" id="FPAS01000001">
    <property type="protein sequence ID" value="SFT52951.1"/>
    <property type="molecule type" value="Genomic_DNA"/>
</dbReference>